<proteinExistence type="inferred from homology"/>
<dbReference type="InterPro" id="IPR006015">
    <property type="entry name" value="Universal_stress_UspA"/>
</dbReference>
<name>A0A2N6K371_FISMU</name>
<dbReference type="PANTHER" id="PTHR46268:SF22">
    <property type="entry name" value="SENSOR PROTEIN KDPD-RELATED"/>
    <property type="match status" value="1"/>
</dbReference>
<evidence type="ECO:0000313" key="4">
    <source>
        <dbReference type="Proteomes" id="UP000235036"/>
    </source>
</evidence>
<dbReference type="AlphaFoldDB" id="A0A2N6K371"/>
<gene>
    <name evidence="3" type="ORF">CEN44_12055</name>
</gene>
<feature type="domain" description="UspA" evidence="2">
    <location>
        <begin position="1"/>
        <end position="134"/>
    </location>
</feature>
<evidence type="ECO:0000313" key="3">
    <source>
        <dbReference type="EMBL" id="PLZ89899.1"/>
    </source>
</evidence>
<dbReference type="SUPFAM" id="SSF52402">
    <property type="entry name" value="Adenine nucleotide alpha hydrolases-like"/>
    <property type="match status" value="2"/>
</dbReference>
<accession>A0A2N6K371</accession>
<sequence>MFQRVLICTDFSDGLHRLTHFVSSLALAGMKQIVFLHAVPLWEKGIIPRADTEKIEQAQTRLTETVGESPTDVEVKIEVQSGKPVEIILKVAQTYQSQLIILGSQSRSLLTEKLVGSTMADLSHKTTIPLLVLRPQLISTYTSEELTLRCQHLFRSLLLPYNDTQAANYLVQQVKQLAQQQSDRYLQQCKLCWVLEDTGRREVPKKILPQQAGQTLSQIKADLERVNLQVETEVREGHCVTQILEAATMADISAIAVSSGTIGKLQQWLVSSFAAELLRYSWYPVLFFPPQRG</sequence>
<evidence type="ECO:0000259" key="2">
    <source>
        <dbReference type="Pfam" id="PF00582"/>
    </source>
</evidence>
<evidence type="ECO:0000256" key="1">
    <source>
        <dbReference type="ARBA" id="ARBA00008791"/>
    </source>
</evidence>
<dbReference type="InterPro" id="IPR006016">
    <property type="entry name" value="UspA"/>
</dbReference>
<protein>
    <submittedName>
        <fullName evidence="3">Universal stress protein</fullName>
    </submittedName>
</protein>
<dbReference type="InterPro" id="IPR014729">
    <property type="entry name" value="Rossmann-like_a/b/a_fold"/>
</dbReference>
<dbReference type="CDD" id="cd00293">
    <property type="entry name" value="USP-like"/>
    <property type="match status" value="1"/>
</dbReference>
<dbReference type="Gene3D" id="3.40.50.620">
    <property type="entry name" value="HUPs"/>
    <property type="match status" value="2"/>
</dbReference>
<dbReference type="EMBL" id="NRQW01000256">
    <property type="protein sequence ID" value="PLZ89899.1"/>
    <property type="molecule type" value="Genomic_DNA"/>
</dbReference>
<dbReference type="RefSeq" id="WP_016868926.1">
    <property type="nucleotide sequence ID" value="NZ_CAWNVR010000354.1"/>
</dbReference>
<dbReference type="Pfam" id="PF00582">
    <property type="entry name" value="Usp"/>
    <property type="match status" value="2"/>
</dbReference>
<dbReference type="PRINTS" id="PR01438">
    <property type="entry name" value="UNVRSLSTRESS"/>
</dbReference>
<reference evidence="3 4" key="1">
    <citation type="submission" date="2017-08" db="EMBL/GenBank/DDBJ databases">
        <title>Genomes of Fischerella (Mastigocladus) sp. strains.</title>
        <authorList>
            <person name="Miller S.R."/>
        </authorList>
    </citation>
    <scope>NUCLEOTIDE SEQUENCE [LARGE SCALE GENOMIC DNA]</scope>
    <source>
        <strain evidence="3 4">CCMEE 5323</strain>
    </source>
</reference>
<comment type="similarity">
    <text evidence="1">Belongs to the universal stress protein A family.</text>
</comment>
<organism evidence="3 4">
    <name type="scientific">Fischerella muscicola CCMEE 5323</name>
    <dbReference type="NCBI Taxonomy" id="2019572"/>
    <lineage>
        <taxon>Bacteria</taxon>
        <taxon>Bacillati</taxon>
        <taxon>Cyanobacteriota</taxon>
        <taxon>Cyanophyceae</taxon>
        <taxon>Nostocales</taxon>
        <taxon>Hapalosiphonaceae</taxon>
        <taxon>Fischerella</taxon>
    </lineage>
</organism>
<feature type="domain" description="UspA" evidence="2">
    <location>
        <begin position="154"/>
        <end position="288"/>
    </location>
</feature>
<dbReference type="PANTHER" id="PTHR46268">
    <property type="entry name" value="STRESS RESPONSE PROTEIN NHAX"/>
    <property type="match status" value="1"/>
</dbReference>
<comment type="caution">
    <text evidence="3">The sequence shown here is derived from an EMBL/GenBank/DDBJ whole genome shotgun (WGS) entry which is preliminary data.</text>
</comment>
<dbReference type="Proteomes" id="UP000235036">
    <property type="component" value="Unassembled WGS sequence"/>
</dbReference>
<keyword evidence="4" id="KW-1185">Reference proteome</keyword>